<comment type="caution">
    <text evidence="2">The sequence shown here is derived from an EMBL/GenBank/DDBJ whole genome shotgun (WGS) entry which is preliminary data.</text>
</comment>
<keyword evidence="3" id="KW-1185">Reference proteome</keyword>
<organism evidence="2 3">
    <name type="scientific">Colletotrichum musicola</name>
    <dbReference type="NCBI Taxonomy" id="2175873"/>
    <lineage>
        <taxon>Eukaryota</taxon>
        <taxon>Fungi</taxon>
        <taxon>Dikarya</taxon>
        <taxon>Ascomycota</taxon>
        <taxon>Pezizomycotina</taxon>
        <taxon>Sordariomycetes</taxon>
        <taxon>Hypocreomycetidae</taxon>
        <taxon>Glomerellales</taxon>
        <taxon>Glomerellaceae</taxon>
        <taxon>Colletotrichum</taxon>
        <taxon>Colletotrichum orchidearum species complex</taxon>
    </lineage>
</organism>
<protein>
    <submittedName>
        <fullName evidence="2">Uncharacterized protein</fullName>
    </submittedName>
</protein>
<dbReference type="AlphaFoldDB" id="A0A8H6NZC7"/>
<feature type="compositionally biased region" description="Basic and acidic residues" evidence="1">
    <location>
        <begin position="67"/>
        <end position="86"/>
    </location>
</feature>
<evidence type="ECO:0000313" key="2">
    <source>
        <dbReference type="EMBL" id="KAF6845253.1"/>
    </source>
</evidence>
<evidence type="ECO:0000313" key="3">
    <source>
        <dbReference type="Proteomes" id="UP000639643"/>
    </source>
</evidence>
<feature type="region of interest" description="Disordered" evidence="1">
    <location>
        <begin position="1"/>
        <end position="205"/>
    </location>
</feature>
<dbReference type="Proteomes" id="UP000639643">
    <property type="component" value="Unassembled WGS sequence"/>
</dbReference>
<feature type="compositionally biased region" description="Low complexity" evidence="1">
    <location>
        <begin position="46"/>
        <end position="59"/>
    </location>
</feature>
<feature type="compositionally biased region" description="Basic residues" evidence="1">
    <location>
        <begin position="148"/>
        <end position="159"/>
    </location>
</feature>
<name>A0A8H6NZC7_9PEZI</name>
<reference evidence="2" key="1">
    <citation type="journal article" date="2020" name="Phytopathology">
        <title>Genome Sequence Resources of Colletotrichum truncatum, C. plurivorum, C. musicola, and C. sojae: Four Species Pathogenic to Soybean (Glycine max).</title>
        <authorList>
            <person name="Rogerio F."/>
            <person name="Boufleur T.R."/>
            <person name="Ciampi-Guillardi M."/>
            <person name="Sukno S.A."/>
            <person name="Thon M.R."/>
            <person name="Massola Junior N.S."/>
            <person name="Baroncelli R."/>
        </authorList>
    </citation>
    <scope>NUCLEOTIDE SEQUENCE</scope>
    <source>
        <strain evidence="2">LFN0074</strain>
    </source>
</reference>
<gene>
    <name evidence="2" type="ORF">CMUS01_00198</name>
</gene>
<evidence type="ECO:0000256" key="1">
    <source>
        <dbReference type="SAM" id="MobiDB-lite"/>
    </source>
</evidence>
<sequence>MSTDVNGFIDRVRKSKTHEIHLNSQPTERPVNKRSLSDHILHAGNRSSSDSPRQSTSPTKDPVLAEEAVRAWLEEQQDDKSAKEGVVRAVNMPELKSTSTSTHSSHTDSPKTPDASSDVGSGRSQQASDLPNALRGTGAFAEDAHMAPTRKKRKKPCRKARWDTFSGSSAAGWDSGFRFRVTRPEESESRRPAWPVGARNTGPEL</sequence>
<accession>A0A8H6NZC7</accession>
<dbReference type="EMBL" id="WIGM01000003">
    <property type="protein sequence ID" value="KAF6845253.1"/>
    <property type="molecule type" value="Genomic_DNA"/>
</dbReference>
<proteinExistence type="predicted"/>
<feature type="compositionally biased region" description="Basic and acidic residues" evidence="1">
    <location>
        <begin position="182"/>
        <end position="191"/>
    </location>
</feature>
<feature type="compositionally biased region" description="Polar residues" evidence="1">
    <location>
        <begin position="114"/>
        <end position="129"/>
    </location>
</feature>